<dbReference type="Pfam" id="PF00682">
    <property type="entry name" value="HMGL-like"/>
    <property type="match status" value="1"/>
</dbReference>
<dbReference type="AlphaFoldDB" id="A0A949K329"/>
<dbReference type="GO" id="GO:0003852">
    <property type="term" value="F:2-isopropylmalate synthase activity"/>
    <property type="evidence" value="ECO:0007669"/>
    <property type="project" value="TreeGrafter"/>
</dbReference>
<dbReference type="RefSeq" id="WP_238722233.1">
    <property type="nucleotide sequence ID" value="NZ_JAHQCW010000025.1"/>
</dbReference>
<dbReference type="InterPro" id="IPR013785">
    <property type="entry name" value="Aldolase_TIM"/>
</dbReference>
<dbReference type="PANTHER" id="PTHR10277:SF9">
    <property type="entry name" value="2-ISOPROPYLMALATE SYNTHASE 1, CHLOROPLASTIC-RELATED"/>
    <property type="match status" value="1"/>
</dbReference>
<keyword evidence="1" id="KW-0464">Manganese</keyword>
<reference evidence="3" key="1">
    <citation type="submission" date="2021-06" db="EMBL/GenBank/DDBJ databases">
        <title>Description of novel taxa of the family Lachnospiraceae.</title>
        <authorList>
            <person name="Chaplin A.V."/>
            <person name="Sokolova S.R."/>
            <person name="Pikina A.P."/>
            <person name="Korzhanova M."/>
            <person name="Belova V."/>
            <person name="Korostin D."/>
            <person name="Efimov B.A."/>
        </authorList>
    </citation>
    <scope>NUCLEOTIDE SEQUENCE</scope>
    <source>
        <strain evidence="3">ASD5720</strain>
    </source>
</reference>
<evidence type="ECO:0000259" key="2">
    <source>
        <dbReference type="PROSITE" id="PS50991"/>
    </source>
</evidence>
<proteinExistence type="predicted"/>
<dbReference type="SUPFAM" id="SSF51569">
    <property type="entry name" value="Aldolase"/>
    <property type="match status" value="1"/>
</dbReference>
<dbReference type="Proteomes" id="UP000712157">
    <property type="component" value="Unassembled WGS sequence"/>
</dbReference>
<feature type="domain" description="Pyruvate carboxyltransferase" evidence="2">
    <location>
        <begin position="4"/>
        <end position="254"/>
    </location>
</feature>
<evidence type="ECO:0000313" key="4">
    <source>
        <dbReference type="Proteomes" id="UP000712157"/>
    </source>
</evidence>
<keyword evidence="4" id="KW-1185">Reference proteome</keyword>
<dbReference type="EMBL" id="JAHQCW010000025">
    <property type="protein sequence ID" value="MBU9737830.1"/>
    <property type="molecule type" value="Genomic_DNA"/>
</dbReference>
<dbReference type="PROSITE" id="PS50991">
    <property type="entry name" value="PYR_CT"/>
    <property type="match status" value="1"/>
</dbReference>
<comment type="caution">
    <text evidence="3">The sequence shown here is derived from an EMBL/GenBank/DDBJ whole genome shotgun (WGS) entry which is preliminary data.</text>
</comment>
<gene>
    <name evidence="3" type="ORF">KTH89_14885</name>
</gene>
<dbReference type="GO" id="GO:0009098">
    <property type="term" value="P:L-leucine biosynthetic process"/>
    <property type="evidence" value="ECO:0007669"/>
    <property type="project" value="TreeGrafter"/>
</dbReference>
<dbReference type="InterPro" id="IPR050073">
    <property type="entry name" value="2-IPM_HCS-like"/>
</dbReference>
<dbReference type="Gene3D" id="3.20.20.70">
    <property type="entry name" value="Aldolase class I"/>
    <property type="match status" value="1"/>
</dbReference>
<organism evidence="3 4">
    <name type="scientific">Diplocloster agilis</name>
    <dbReference type="NCBI Taxonomy" id="2850323"/>
    <lineage>
        <taxon>Bacteria</taxon>
        <taxon>Bacillati</taxon>
        <taxon>Bacillota</taxon>
        <taxon>Clostridia</taxon>
        <taxon>Lachnospirales</taxon>
        <taxon>Lachnospiraceae</taxon>
        <taxon>Diplocloster</taxon>
    </lineage>
</organism>
<evidence type="ECO:0000313" key="3">
    <source>
        <dbReference type="EMBL" id="MBU9737830.1"/>
    </source>
</evidence>
<accession>A0A949K329</accession>
<dbReference type="InterPro" id="IPR000891">
    <property type="entry name" value="PYR_CT"/>
</dbReference>
<sequence>MKELKIMDCTLRDGANVVGKGFDADLTRMMLEGLIESNIKTIEYGNCLGLGAYEADHSIAPLTDLEYLELAQPYLNQAEIGMFMGAKNTTAGNIELAARYGLNFLRIGANAGDGECAKEGIRLVKKNGMVCRYSLMKAYILPPDELAREAKMLEACGLDEITIMDSAGTMTPDEVSEYVDQMSAAVQIPIAFHGHNNLGLSVANALAAQKAGATVFDTGLLGMARSAGNCATELAVAAFQRKNMMHDVRLYQLLTFIEDKLAPAMEKYNYRASVSPLDLIYGMAGCHSSFAGRFEQIAKEKGVPLYPLIVKVSAIDRKNPSEELIRKIADGLK</sequence>
<protein>
    <submittedName>
        <fullName evidence="3">4-hydroxy-2-oxovalerate aldolase</fullName>
    </submittedName>
</protein>
<evidence type="ECO:0000256" key="1">
    <source>
        <dbReference type="ARBA" id="ARBA00023211"/>
    </source>
</evidence>
<dbReference type="PANTHER" id="PTHR10277">
    <property type="entry name" value="HOMOCITRATE SYNTHASE-RELATED"/>
    <property type="match status" value="1"/>
</dbReference>
<name>A0A949K329_9FIRM</name>